<sequence length="143" mass="17290">MKTQTHKLYRIFFLTAMVLTLASCEYAGIGIEFGNGTNSYRECTDYLCSRTWVEEWYDEYDTYYYQELRFYPDNTGTDYLYQEDRYGNRNESTMHFGWDWWNVSYTSIRIDYRNGYSYMDNIQMGGNQLNCLFDNYPAYFTGK</sequence>
<gene>
    <name evidence="1" type="ORF">H9625_15745</name>
</gene>
<proteinExistence type="predicted"/>
<name>A0ABR8YCD1_9BACT</name>
<reference evidence="1 2" key="1">
    <citation type="submission" date="2020-08" db="EMBL/GenBank/DDBJ databases">
        <title>A Genomic Blueprint of the Chicken Gut Microbiome.</title>
        <authorList>
            <person name="Gilroy R."/>
            <person name="Ravi A."/>
            <person name="Getino M."/>
            <person name="Pursley I."/>
            <person name="Horton D.L."/>
            <person name="Alikhan N.-F."/>
            <person name="Baker D."/>
            <person name="Gharbi K."/>
            <person name="Hall N."/>
            <person name="Watson M."/>
            <person name="Adriaenssens E.M."/>
            <person name="Foster-Nyarko E."/>
            <person name="Jarju S."/>
            <person name="Secka A."/>
            <person name="Antonio M."/>
            <person name="Oren A."/>
            <person name="Chaudhuri R."/>
            <person name="La Ragione R.M."/>
            <person name="Hildebrand F."/>
            <person name="Pallen M.J."/>
        </authorList>
    </citation>
    <scope>NUCLEOTIDE SEQUENCE [LARGE SCALE GENOMIC DNA]</scope>
    <source>
        <strain evidence="1 2">Sa1CVN1</strain>
    </source>
</reference>
<dbReference type="PROSITE" id="PS51257">
    <property type="entry name" value="PROKAR_LIPOPROTEIN"/>
    <property type="match status" value="1"/>
</dbReference>
<dbReference type="Proteomes" id="UP000620874">
    <property type="component" value="Unassembled WGS sequence"/>
</dbReference>
<evidence type="ECO:0008006" key="3">
    <source>
        <dbReference type="Google" id="ProtNLM"/>
    </source>
</evidence>
<dbReference type="EMBL" id="JACSPP010000074">
    <property type="protein sequence ID" value="MBD8041863.1"/>
    <property type="molecule type" value="Genomic_DNA"/>
</dbReference>
<accession>A0ABR8YCD1</accession>
<organism evidence="1 2">
    <name type="scientific">Phocaeicola intestinalis</name>
    <dbReference type="NCBI Taxonomy" id="2762212"/>
    <lineage>
        <taxon>Bacteria</taxon>
        <taxon>Pseudomonadati</taxon>
        <taxon>Bacteroidota</taxon>
        <taxon>Bacteroidia</taxon>
        <taxon>Bacteroidales</taxon>
        <taxon>Bacteroidaceae</taxon>
        <taxon>Phocaeicola</taxon>
    </lineage>
</organism>
<keyword evidence="2" id="KW-1185">Reference proteome</keyword>
<evidence type="ECO:0000313" key="1">
    <source>
        <dbReference type="EMBL" id="MBD8041863.1"/>
    </source>
</evidence>
<dbReference type="RefSeq" id="WP_022040871.1">
    <property type="nucleotide sequence ID" value="NZ_JACSPP010000074.1"/>
</dbReference>
<protein>
    <recommendedName>
        <fullName evidence="3">Lipoprotein</fullName>
    </recommendedName>
</protein>
<evidence type="ECO:0000313" key="2">
    <source>
        <dbReference type="Proteomes" id="UP000620874"/>
    </source>
</evidence>
<comment type="caution">
    <text evidence="1">The sequence shown here is derived from an EMBL/GenBank/DDBJ whole genome shotgun (WGS) entry which is preliminary data.</text>
</comment>